<name>A0A9D4CGM0_DREPO</name>
<reference evidence="2" key="1">
    <citation type="journal article" date="2019" name="bioRxiv">
        <title>The Genome of the Zebra Mussel, Dreissena polymorpha: A Resource for Invasive Species Research.</title>
        <authorList>
            <person name="McCartney M.A."/>
            <person name="Auch B."/>
            <person name="Kono T."/>
            <person name="Mallez S."/>
            <person name="Zhang Y."/>
            <person name="Obille A."/>
            <person name="Becker A."/>
            <person name="Abrahante J.E."/>
            <person name="Garbe J."/>
            <person name="Badalamenti J.P."/>
            <person name="Herman A."/>
            <person name="Mangelson H."/>
            <person name="Liachko I."/>
            <person name="Sullivan S."/>
            <person name="Sone E.D."/>
            <person name="Koren S."/>
            <person name="Silverstein K.A.T."/>
            <person name="Beckman K.B."/>
            <person name="Gohl D.M."/>
        </authorList>
    </citation>
    <scope>NUCLEOTIDE SEQUENCE</scope>
    <source>
        <strain evidence="2">Duluth1</strain>
        <tissue evidence="2">Whole animal</tissue>
    </source>
</reference>
<feature type="region of interest" description="Disordered" evidence="1">
    <location>
        <begin position="168"/>
        <end position="193"/>
    </location>
</feature>
<reference evidence="2" key="2">
    <citation type="submission" date="2020-11" db="EMBL/GenBank/DDBJ databases">
        <authorList>
            <person name="McCartney M.A."/>
            <person name="Auch B."/>
            <person name="Kono T."/>
            <person name="Mallez S."/>
            <person name="Becker A."/>
            <person name="Gohl D.M."/>
            <person name="Silverstein K.A.T."/>
            <person name="Koren S."/>
            <person name="Bechman K.B."/>
            <person name="Herman A."/>
            <person name="Abrahante J.E."/>
            <person name="Garbe J."/>
        </authorList>
    </citation>
    <scope>NUCLEOTIDE SEQUENCE</scope>
    <source>
        <strain evidence="2">Duluth1</strain>
        <tissue evidence="2">Whole animal</tissue>
    </source>
</reference>
<evidence type="ECO:0000256" key="1">
    <source>
        <dbReference type="SAM" id="MobiDB-lite"/>
    </source>
</evidence>
<feature type="compositionally biased region" description="Polar residues" evidence="1">
    <location>
        <begin position="132"/>
        <end position="143"/>
    </location>
</feature>
<feature type="compositionally biased region" description="Polar residues" evidence="1">
    <location>
        <begin position="273"/>
        <end position="285"/>
    </location>
</feature>
<dbReference type="AlphaFoldDB" id="A0A9D4CGM0"/>
<feature type="compositionally biased region" description="Low complexity" evidence="1">
    <location>
        <begin position="147"/>
        <end position="156"/>
    </location>
</feature>
<feature type="compositionally biased region" description="Polar residues" evidence="1">
    <location>
        <begin position="241"/>
        <end position="254"/>
    </location>
</feature>
<feature type="compositionally biased region" description="Acidic residues" evidence="1">
    <location>
        <begin position="73"/>
        <end position="101"/>
    </location>
</feature>
<feature type="compositionally biased region" description="Basic residues" evidence="1">
    <location>
        <begin position="255"/>
        <end position="265"/>
    </location>
</feature>
<sequence length="605" mass="68386">MPTGLGSQLLDRCFDVFKLTDSIDQTQQYIVKCQEIHTETIQRKWTILNQMLEIIKDIQRNERCQPATCRFIDDEEGIDEGSSENYQENDVEGSDEGDNENNQEMIDARPISEHYYLPLTVREEDYGRNRQNDAPSTGQGQSEQRSHQSSASPLHSSGITVTTTVQIAQTGQGQSEQRPQQSSASPLHSSGLTVKTEQAVDNAQLITEMDTHRQDQSEEQHESSRNSKGKKVEAKQAVNKAEQNAETVVPSTSSKRQRKKKKRKMKLEEQKHSLGNTSPEPQNTAKMGISKKNVRDDQTANDSKKKSRRKISSSARELSANAAKAKETKANLAKSKFRPKFDLAKSSDSTGEDNWLLEPTTMNIQHELAELIVSVHPHSEVELKLAEDSKTTAGHKKITKQLICEALRKEIEKHLLDEAWLGKRVKQLIIEARLGNRVKQLIIEALRTELAQQLLPKVASNLASTRLIMLKPMPALKDDLHLEYVFRRVNSDQQELLSLLFSLWTYNIAPTLKELLVASEVVTMEDVVHALEDVSSRMITSANIFPETIRMFVHFPMLNRSAERFLKCGKGNDSSSARGSYDMKQKSLTQADQLRRTNMTRINSL</sequence>
<feature type="region of interest" description="Disordered" evidence="1">
    <location>
        <begin position="210"/>
        <end position="331"/>
    </location>
</feature>
<keyword evidence="3" id="KW-1185">Reference proteome</keyword>
<feature type="region of interest" description="Disordered" evidence="1">
    <location>
        <begin position="128"/>
        <end position="156"/>
    </location>
</feature>
<evidence type="ECO:0000313" key="2">
    <source>
        <dbReference type="EMBL" id="KAH3724147.1"/>
    </source>
</evidence>
<evidence type="ECO:0000313" key="3">
    <source>
        <dbReference type="Proteomes" id="UP000828390"/>
    </source>
</evidence>
<protein>
    <submittedName>
        <fullName evidence="2">Uncharacterized protein</fullName>
    </submittedName>
</protein>
<proteinExistence type="predicted"/>
<accession>A0A9D4CGM0</accession>
<feature type="compositionally biased region" description="Polar residues" evidence="1">
    <location>
        <begin position="175"/>
        <end position="193"/>
    </location>
</feature>
<feature type="compositionally biased region" description="Basic and acidic residues" evidence="1">
    <location>
        <begin position="293"/>
        <end position="304"/>
    </location>
</feature>
<feature type="region of interest" description="Disordered" evidence="1">
    <location>
        <begin position="72"/>
        <end position="102"/>
    </location>
</feature>
<feature type="compositionally biased region" description="Basic and acidic residues" evidence="1">
    <location>
        <begin position="210"/>
        <end position="234"/>
    </location>
</feature>
<comment type="caution">
    <text evidence="2">The sequence shown here is derived from an EMBL/GenBank/DDBJ whole genome shotgun (WGS) entry which is preliminary data.</text>
</comment>
<organism evidence="2 3">
    <name type="scientific">Dreissena polymorpha</name>
    <name type="common">Zebra mussel</name>
    <name type="synonym">Mytilus polymorpha</name>
    <dbReference type="NCBI Taxonomy" id="45954"/>
    <lineage>
        <taxon>Eukaryota</taxon>
        <taxon>Metazoa</taxon>
        <taxon>Spiralia</taxon>
        <taxon>Lophotrochozoa</taxon>
        <taxon>Mollusca</taxon>
        <taxon>Bivalvia</taxon>
        <taxon>Autobranchia</taxon>
        <taxon>Heteroconchia</taxon>
        <taxon>Euheterodonta</taxon>
        <taxon>Imparidentia</taxon>
        <taxon>Neoheterodontei</taxon>
        <taxon>Myida</taxon>
        <taxon>Dreissenoidea</taxon>
        <taxon>Dreissenidae</taxon>
        <taxon>Dreissena</taxon>
    </lineage>
</organism>
<gene>
    <name evidence="2" type="ORF">DPMN_049957</name>
</gene>
<dbReference type="EMBL" id="JAIWYP010000012">
    <property type="protein sequence ID" value="KAH3724147.1"/>
    <property type="molecule type" value="Genomic_DNA"/>
</dbReference>
<dbReference type="Proteomes" id="UP000828390">
    <property type="component" value="Unassembled WGS sequence"/>
</dbReference>